<keyword evidence="3" id="KW-1185">Reference proteome</keyword>
<evidence type="ECO:0000313" key="2">
    <source>
        <dbReference type="EMBL" id="OYR24031.1"/>
    </source>
</evidence>
<gene>
    <name evidence="2" type="ORF">CEV34_3153</name>
</gene>
<evidence type="ECO:0000313" key="3">
    <source>
        <dbReference type="Proteomes" id="UP000216188"/>
    </source>
</evidence>
<name>A0A256GBN6_9HYPH</name>
<dbReference type="Gene3D" id="3.10.620.30">
    <property type="match status" value="1"/>
</dbReference>
<accession>A0A256GBN6</accession>
<dbReference type="RefSeq" id="WP_007880631.1">
    <property type="nucleotide sequence ID" value="NZ_CP175671.1"/>
</dbReference>
<dbReference type="STRING" id="419475.A8A54_19980"/>
<evidence type="ECO:0000259" key="1">
    <source>
        <dbReference type="SMART" id="SM00460"/>
    </source>
</evidence>
<dbReference type="InterPro" id="IPR038765">
    <property type="entry name" value="Papain-like_cys_pep_sf"/>
</dbReference>
<dbReference type="PANTHER" id="PTHR33490:SF12">
    <property type="entry name" value="BLL5557 PROTEIN"/>
    <property type="match status" value="1"/>
</dbReference>
<dbReference type="InterPro" id="IPR002931">
    <property type="entry name" value="Transglutaminase-like"/>
</dbReference>
<dbReference type="SMART" id="SM00460">
    <property type="entry name" value="TGc"/>
    <property type="match status" value="1"/>
</dbReference>
<comment type="caution">
    <text evidence="2">The sequence shown here is derived from an EMBL/GenBank/DDBJ whole genome shotgun (WGS) entry which is preliminary data.</text>
</comment>
<sequence>MLIRVGYEIAVEVTSPTAVYTYLNVHPQHKKDVVWSCPEEAAGTRHIDIHGNEFVRQTLPEGETVLTHDAIVEVSGLPDIFDENATQVDPAHLPAECLPYLLGSRYCETDRMSQIAWSRFGHYQGGADRVRAICDFVHAHLSFSYGYARSTRTALEAYNERVGVCRDFAHLVITLCRALNIPARYANGFMGDIGVPADPSPMDYNAWVEVYLDGQWFTVDARHNQPRIGRILVARGRDASDIPLFSTFGPHRLNRFEVWTEEYKGLQANVSKHVRPARRTSMRYGPAGRSPHDLGVSPYVNCMI</sequence>
<dbReference type="Pfam" id="PF01841">
    <property type="entry name" value="Transglut_core"/>
    <property type="match status" value="1"/>
</dbReference>
<feature type="domain" description="Transglutaminase-like" evidence="1">
    <location>
        <begin position="157"/>
        <end position="223"/>
    </location>
</feature>
<dbReference type="SUPFAM" id="SSF54001">
    <property type="entry name" value="Cysteine proteinases"/>
    <property type="match status" value="1"/>
</dbReference>
<dbReference type="AlphaFoldDB" id="A0A256GBN6"/>
<dbReference type="Proteomes" id="UP000216188">
    <property type="component" value="Unassembled WGS sequence"/>
</dbReference>
<dbReference type="PANTHER" id="PTHR33490">
    <property type="entry name" value="BLR5614 PROTEIN-RELATED"/>
    <property type="match status" value="1"/>
</dbReference>
<protein>
    <submittedName>
        <fullName evidence="2">Transglutaminase-like superfamily protein</fullName>
    </submittedName>
</protein>
<proteinExistence type="predicted"/>
<dbReference type="Gene3D" id="2.60.40.2250">
    <property type="match status" value="1"/>
</dbReference>
<organism evidence="2 3">
    <name type="scientific">Brucella pseudogrignonensis</name>
    <dbReference type="NCBI Taxonomy" id="419475"/>
    <lineage>
        <taxon>Bacteria</taxon>
        <taxon>Pseudomonadati</taxon>
        <taxon>Pseudomonadota</taxon>
        <taxon>Alphaproteobacteria</taxon>
        <taxon>Hyphomicrobiales</taxon>
        <taxon>Brucellaceae</taxon>
        <taxon>Brucella/Ochrobactrum group</taxon>
        <taxon>Brucella</taxon>
    </lineage>
</organism>
<dbReference type="EMBL" id="NNRM01000036">
    <property type="protein sequence ID" value="OYR24031.1"/>
    <property type="molecule type" value="Genomic_DNA"/>
</dbReference>
<reference evidence="2 3" key="1">
    <citation type="submission" date="2017-07" db="EMBL/GenBank/DDBJ databases">
        <title>Phylogenetic study on the rhizospheric bacterium Ochrobactrum sp. A44.</title>
        <authorList>
            <person name="Krzyzanowska D.M."/>
            <person name="Ossowicki A."/>
            <person name="Rajewska M."/>
            <person name="Maciag T."/>
            <person name="Kaczynski Z."/>
            <person name="Czerwicka M."/>
            <person name="Jafra S."/>
        </authorList>
    </citation>
    <scope>NUCLEOTIDE SEQUENCE [LARGE SCALE GENOMIC DNA]</scope>
    <source>
        <strain evidence="2 3">CCUG 30717</strain>
    </source>
</reference>